<organism evidence="8 10">
    <name type="scientific">Fusarium oxysporum</name>
    <name type="common">Fusarium vascular wilt</name>
    <dbReference type="NCBI Taxonomy" id="5507"/>
    <lineage>
        <taxon>Eukaryota</taxon>
        <taxon>Fungi</taxon>
        <taxon>Dikarya</taxon>
        <taxon>Ascomycota</taxon>
        <taxon>Pezizomycotina</taxon>
        <taxon>Sordariomycetes</taxon>
        <taxon>Hypocreomycetidae</taxon>
        <taxon>Hypocreales</taxon>
        <taxon>Nectriaceae</taxon>
        <taxon>Fusarium</taxon>
        <taxon>Fusarium oxysporum species complex</taxon>
    </lineage>
</organism>
<dbReference type="Proteomes" id="UP000285084">
    <property type="component" value="Unassembled WGS sequence"/>
</dbReference>
<evidence type="ECO:0000256" key="4">
    <source>
        <dbReference type="ARBA" id="ARBA00022833"/>
    </source>
</evidence>
<protein>
    <recommendedName>
        <fullName evidence="12">Alcohol dehydrogenase</fullName>
    </recommendedName>
</protein>
<evidence type="ECO:0000313" key="9">
    <source>
        <dbReference type="EMBL" id="RKK88591.1"/>
    </source>
</evidence>
<gene>
    <name evidence="9" type="ORF">BFJ68_g16919</name>
    <name evidence="8" type="ORF">BFJ69_g16980</name>
</gene>
<dbReference type="VEuPathDB" id="FungiDB:FOC1_g10005746"/>
<evidence type="ECO:0000313" key="11">
    <source>
        <dbReference type="Proteomes" id="UP000285860"/>
    </source>
</evidence>
<evidence type="ECO:0000256" key="2">
    <source>
        <dbReference type="ARBA" id="ARBA00008072"/>
    </source>
</evidence>
<dbReference type="PANTHER" id="PTHR43350">
    <property type="entry name" value="NAD-DEPENDENT ALCOHOL DEHYDROGENASE"/>
    <property type="match status" value="1"/>
</dbReference>
<evidence type="ECO:0000259" key="7">
    <source>
        <dbReference type="Pfam" id="PF08240"/>
    </source>
</evidence>
<dbReference type="Pfam" id="PF08240">
    <property type="entry name" value="ADH_N"/>
    <property type="match status" value="1"/>
</dbReference>
<comment type="cofactor">
    <cofactor evidence="1">
        <name>Zn(2+)</name>
        <dbReference type="ChEBI" id="CHEBI:29105"/>
    </cofactor>
</comment>
<keyword evidence="3" id="KW-0479">Metal-binding</keyword>
<evidence type="ECO:0000256" key="1">
    <source>
        <dbReference type="ARBA" id="ARBA00001947"/>
    </source>
</evidence>
<dbReference type="InterPro" id="IPR011032">
    <property type="entry name" value="GroES-like_sf"/>
</dbReference>
<dbReference type="AlphaFoldDB" id="A0A420M9N0"/>
<dbReference type="VEuPathDB" id="FungiDB:HZS61_010839"/>
<dbReference type="Gene3D" id="3.40.50.720">
    <property type="entry name" value="NAD(P)-binding Rossmann-like Domain"/>
    <property type="match status" value="1"/>
</dbReference>
<keyword evidence="4" id="KW-0862">Zinc</keyword>
<dbReference type="VEuPathDB" id="FungiDB:FOIG_10294"/>
<sequence length="376" mass="40427">MSTSTTAVSSIHRALVLHSTQDPYDISVVTQATPQAGPGSAVIRVLSAGVLTYTDRVYSGYKPYPYPEPFVIGSSAIGRVAAVGIDATTLLPGQLVFFDCFIQGRDDPGSLILHGLSSGFNTVSNKLMEGEWRDSTYAEYAKVPLENCFPLDEVRLLSDPAEGGLGYSPTELVYLWTISIPFGGLRDIDIKAGEKVIISPAAGTFGSAAVLAALAMGAQIIAVGRNQKTLDKIKVLNPDRVRTVLNTGDVEADVQELTKNGPADTFFDISPGKAVNSTHFKSCISSLRRGGRLSLMGAHQELTLPIQFIMLNDITVKGKWMYTKDDMRTMIKLLEADYLKLGSAQTAGTFPLEEFEKAFDTAAKLSGPLLQVVISP</sequence>
<dbReference type="InterPro" id="IPR013149">
    <property type="entry name" value="ADH-like_C"/>
</dbReference>
<dbReference type="CDD" id="cd05188">
    <property type="entry name" value="MDR"/>
    <property type="match status" value="1"/>
</dbReference>
<dbReference type="VEuPathDB" id="FungiDB:FOMG_09579"/>
<evidence type="ECO:0008006" key="12">
    <source>
        <dbReference type="Google" id="ProtNLM"/>
    </source>
</evidence>
<reference evidence="10 11" key="1">
    <citation type="journal article" date="2018" name="Sci. Rep.">
        <title>Characterisation of pathogen-specific regions and novel effector candidates in Fusarium oxysporum f. sp. cepae.</title>
        <authorList>
            <person name="Armitage A.D."/>
            <person name="Taylor A."/>
            <person name="Sobczyk M.K."/>
            <person name="Baxter L."/>
            <person name="Greenfield B.P."/>
            <person name="Bates H.J."/>
            <person name="Wilson F."/>
            <person name="Jackson A.C."/>
            <person name="Ott S."/>
            <person name="Harrison R.J."/>
            <person name="Clarkson J.P."/>
        </authorList>
    </citation>
    <scope>NUCLEOTIDE SEQUENCE [LARGE SCALE GENOMIC DNA]</scope>
    <source>
        <strain evidence="8 10">Fo_A13</strain>
        <strain evidence="9 11">Fo_A28</strain>
    </source>
</reference>
<proteinExistence type="inferred from homology"/>
<comment type="similarity">
    <text evidence="2">Belongs to the zinc-containing alcohol dehydrogenase family.</text>
</comment>
<evidence type="ECO:0000259" key="6">
    <source>
        <dbReference type="Pfam" id="PF00107"/>
    </source>
</evidence>
<dbReference type="SUPFAM" id="SSF50129">
    <property type="entry name" value="GroES-like"/>
    <property type="match status" value="1"/>
</dbReference>
<dbReference type="VEuPathDB" id="FungiDB:FOZG_15456"/>
<name>A0A420M9N0_FUSOX</name>
<dbReference type="Pfam" id="PF00107">
    <property type="entry name" value="ADH_zinc_N"/>
    <property type="match status" value="1"/>
</dbReference>
<dbReference type="EMBL" id="MRCX01000607">
    <property type="protein sequence ID" value="RKK62818.1"/>
    <property type="molecule type" value="Genomic_DNA"/>
</dbReference>
<keyword evidence="5" id="KW-0560">Oxidoreductase</keyword>
<dbReference type="SUPFAM" id="SSF51735">
    <property type="entry name" value="NAD(P)-binding Rossmann-fold domains"/>
    <property type="match status" value="1"/>
</dbReference>
<dbReference type="GO" id="GO:0046872">
    <property type="term" value="F:metal ion binding"/>
    <property type="evidence" value="ECO:0007669"/>
    <property type="project" value="UniProtKB-KW"/>
</dbReference>
<comment type="caution">
    <text evidence="8">The sequence shown here is derived from an EMBL/GenBank/DDBJ whole genome shotgun (WGS) entry which is preliminary data.</text>
</comment>
<dbReference type="GO" id="GO:0016491">
    <property type="term" value="F:oxidoreductase activity"/>
    <property type="evidence" value="ECO:0007669"/>
    <property type="project" value="UniProtKB-KW"/>
</dbReference>
<evidence type="ECO:0000256" key="3">
    <source>
        <dbReference type="ARBA" id="ARBA00022723"/>
    </source>
</evidence>
<evidence type="ECO:0000256" key="5">
    <source>
        <dbReference type="ARBA" id="ARBA00023002"/>
    </source>
</evidence>
<dbReference type="InterPro" id="IPR036291">
    <property type="entry name" value="NAD(P)-bd_dom_sf"/>
</dbReference>
<dbReference type="Gene3D" id="3.90.180.10">
    <property type="entry name" value="Medium-chain alcohol dehydrogenases, catalytic domain"/>
    <property type="match status" value="1"/>
</dbReference>
<feature type="domain" description="Alcohol dehydrogenase-like C-terminal" evidence="6">
    <location>
        <begin position="206"/>
        <end position="335"/>
    </location>
</feature>
<dbReference type="VEuPathDB" id="FungiDB:FOXG_13306"/>
<dbReference type="PANTHER" id="PTHR43350:SF17">
    <property type="entry name" value="NAD-DEPENDENT ALCOHOL DEHYDROGENASE"/>
    <property type="match status" value="1"/>
</dbReference>
<dbReference type="Proteomes" id="UP000285860">
    <property type="component" value="Unassembled WGS sequence"/>
</dbReference>
<accession>A0A420M9N0</accession>
<dbReference type="InterPro" id="IPR013154">
    <property type="entry name" value="ADH-like_N"/>
</dbReference>
<evidence type="ECO:0000313" key="10">
    <source>
        <dbReference type="Proteomes" id="UP000285084"/>
    </source>
</evidence>
<dbReference type="VEuPathDB" id="FungiDB:FOC4_g10005625"/>
<dbReference type="EMBL" id="MRCY01000373">
    <property type="protein sequence ID" value="RKK88591.1"/>
    <property type="molecule type" value="Genomic_DNA"/>
</dbReference>
<evidence type="ECO:0000313" key="8">
    <source>
        <dbReference type="EMBL" id="RKK62818.1"/>
    </source>
</evidence>
<feature type="domain" description="Alcohol dehydrogenase-like N-terminal" evidence="7">
    <location>
        <begin position="37"/>
        <end position="152"/>
    </location>
</feature>